<keyword evidence="2" id="KW-1185">Reference proteome</keyword>
<gene>
    <name evidence="1" type="ORF">D7223_04545</name>
</gene>
<proteinExistence type="predicted"/>
<dbReference type="AlphaFoldDB" id="A0A3A9ZTV6"/>
<organism evidence="1 2">
    <name type="scientific">Micromonospora endolithica</name>
    <dbReference type="NCBI Taxonomy" id="230091"/>
    <lineage>
        <taxon>Bacteria</taxon>
        <taxon>Bacillati</taxon>
        <taxon>Actinomycetota</taxon>
        <taxon>Actinomycetes</taxon>
        <taxon>Micromonosporales</taxon>
        <taxon>Micromonosporaceae</taxon>
        <taxon>Micromonospora</taxon>
    </lineage>
</organism>
<dbReference type="Proteomes" id="UP000281726">
    <property type="component" value="Unassembled WGS sequence"/>
</dbReference>
<reference evidence="1 2" key="1">
    <citation type="journal article" date="2004" name="Syst. Appl. Microbiol.">
        <title>Cryptoendolithic actinomycetes from antarctic sandstone rock samples: Micromonospora endolithica sp. nov. and two isolates related to Micromonospora coerulea Jensen 1932.</title>
        <authorList>
            <person name="Hirsch P."/>
            <person name="Mevs U."/>
            <person name="Kroppenstedt R.M."/>
            <person name="Schumann P."/>
            <person name="Stackebrandt E."/>
        </authorList>
    </citation>
    <scope>NUCLEOTIDE SEQUENCE [LARGE SCALE GENOMIC DNA]</scope>
    <source>
        <strain evidence="1 2">JCM 12677</strain>
    </source>
</reference>
<evidence type="ECO:0000313" key="2">
    <source>
        <dbReference type="Proteomes" id="UP000281726"/>
    </source>
</evidence>
<name>A0A3A9ZTV6_9ACTN</name>
<protein>
    <submittedName>
        <fullName evidence="1">Uncharacterized protein</fullName>
    </submittedName>
</protein>
<accession>A0A3A9ZTV6</accession>
<comment type="caution">
    <text evidence="1">The sequence shown here is derived from an EMBL/GenBank/DDBJ whole genome shotgun (WGS) entry which is preliminary data.</text>
</comment>
<dbReference type="OrthoDB" id="3818361at2"/>
<evidence type="ECO:0000313" key="1">
    <source>
        <dbReference type="EMBL" id="RKN51006.1"/>
    </source>
</evidence>
<sequence>MLDHVADPVPAWRSTSLARTVGAIEAELDLAWARQLGEWDVVGGSPGETALGWLVVDSPEEHDWRTVDAALDRLTCTACGSTLTRGPATCRRCAYYHEVRFAAREVDRPDVPAGNEHALRVSFAVARARTRYGARARAGYELVLPALLAGDLPTTAQAQSARAMINKLTPEECDQVTTLAEVEEIARTR</sequence>
<dbReference type="EMBL" id="RBAK01000001">
    <property type="protein sequence ID" value="RKN51006.1"/>
    <property type="molecule type" value="Genomic_DNA"/>
</dbReference>